<accession>A0A813FWI5</accession>
<evidence type="ECO:0000313" key="2">
    <source>
        <dbReference type="EMBL" id="CAE8616664.1"/>
    </source>
</evidence>
<dbReference type="Proteomes" id="UP000654075">
    <property type="component" value="Unassembled WGS sequence"/>
</dbReference>
<keyword evidence="3" id="KW-1185">Reference proteome</keyword>
<comment type="caution">
    <text evidence="2">The sequence shown here is derived from an EMBL/GenBank/DDBJ whole genome shotgun (WGS) entry which is preliminary data.</text>
</comment>
<dbReference type="Pfam" id="PF00481">
    <property type="entry name" value="PP2C"/>
    <property type="match status" value="1"/>
</dbReference>
<evidence type="ECO:0000259" key="1">
    <source>
        <dbReference type="PROSITE" id="PS51746"/>
    </source>
</evidence>
<dbReference type="Gene3D" id="3.60.40.10">
    <property type="entry name" value="PPM-type phosphatase domain"/>
    <property type="match status" value="1"/>
</dbReference>
<evidence type="ECO:0000313" key="3">
    <source>
        <dbReference type="Proteomes" id="UP000654075"/>
    </source>
</evidence>
<gene>
    <name evidence="2" type="ORF">PGLA1383_LOCUS34336</name>
</gene>
<dbReference type="EMBL" id="CAJNNV010025933">
    <property type="protein sequence ID" value="CAE8616664.1"/>
    <property type="molecule type" value="Genomic_DNA"/>
</dbReference>
<dbReference type="AlphaFoldDB" id="A0A813FWI5"/>
<proteinExistence type="predicted"/>
<dbReference type="SUPFAM" id="SSF81606">
    <property type="entry name" value="PP2C-like"/>
    <property type="match status" value="1"/>
</dbReference>
<dbReference type="PROSITE" id="PS51746">
    <property type="entry name" value="PPM_2"/>
    <property type="match status" value="1"/>
</dbReference>
<dbReference type="InterPro" id="IPR036457">
    <property type="entry name" value="PPM-type-like_dom_sf"/>
</dbReference>
<feature type="non-terminal residue" evidence="2">
    <location>
        <position position="316"/>
    </location>
</feature>
<feature type="domain" description="PPM-type phosphatase" evidence="1">
    <location>
        <begin position="183"/>
        <end position="316"/>
    </location>
</feature>
<dbReference type="InterPro" id="IPR001932">
    <property type="entry name" value="PPM-type_phosphatase-like_dom"/>
</dbReference>
<organism evidence="2 3">
    <name type="scientific">Polarella glacialis</name>
    <name type="common">Dinoflagellate</name>
    <dbReference type="NCBI Taxonomy" id="89957"/>
    <lineage>
        <taxon>Eukaryota</taxon>
        <taxon>Sar</taxon>
        <taxon>Alveolata</taxon>
        <taxon>Dinophyceae</taxon>
        <taxon>Suessiales</taxon>
        <taxon>Suessiaceae</taxon>
        <taxon>Polarella</taxon>
    </lineage>
</organism>
<reference evidence="2" key="1">
    <citation type="submission" date="2021-02" db="EMBL/GenBank/DDBJ databases">
        <authorList>
            <person name="Dougan E. K."/>
            <person name="Rhodes N."/>
            <person name="Thang M."/>
            <person name="Chan C."/>
        </authorList>
    </citation>
    <scope>NUCLEOTIDE SEQUENCE</scope>
</reference>
<name>A0A813FWI5_POLGL</name>
<protein>
    <recommendedName>
        <fullName evidence="1">PPM-type phosphatase domain-containing protein</fullName>
    </recommendedName>
</protein>
<sequence length="316" mass="34608">MSIHPACKPVSGDFHILNVRIQEHVAKSFNAHLTCNLKVPYLKAVSLEGPSRNGRREAIKDGLELGKKFLAEGEAGAKSVCLKLKKAKWTPQQLMDADEKNLHVNFPLPGFREGEELVQVAERLLPPGEGWTRHSDTMLVHAQSQVYFVQYGEEAGKYYRPGASKGQWDAIGAPHSPQEHDLLVRAASASAVRRGVKLDRAVILNDIAKIARLALKMPLSFVDRPAGAYALFQGVRSADAAQWCAENFHKKLLPRLAEKIHSYETQELQSILEATLKDLDSELLSSACPFSGCSALVALFLGNRVIVAGVGDARAV</sequence>
<dbReference type="OrthoDB" id="421772at2759"/>